<evidence type="ECO:0000256" key="7">
    <source>
        <dbReference type="ARBA" id="ARBA00022840"/>
    </source>
</evidence>
<evidence type="ECO:0000256" key="6">
    <source>
        <dbReference type="ARBA" id="ARBA00022777"/>
    </source>
</evidence>
<keyword evidence="8" id="KW-0311">Gluconate utilization</keyword>
<evidence type="ECO:0000256" key="9">
    <source>
        <dbReference type="ARBA" id="ARBA00048090"/>
    </source>
</evidence>
<sequence length="185" mass="19772">MSAEPEKGLPRIVIVMGVSGSGKSTVAGLLAERLGWDFVDGDDFHSPDHVARMRDGHALDDADRAPWLAAMAAWIGTRLETGKPGVLACSALKRAYRDALIQGRAGIRIVYLDGDRDLIAARIARRTGHFMPAALLDSQFATLEPPRPEEGALTVPIVGSAEAVVATILDRSGLQPVDPIRRDTA</sequence>
<dbReference type="PANTHER" id="PTHR43442:SF3">
    <property type="entry name" value="GLUCONOKINASE-RELATED"/>
    <property type="match status" value="1"/>
</dbReference>
<reference evidence="11" key="1">
    <citation type="submission" date="2019-12" db="EMBL/GenBank/DDBJ databases">
        <authorList>
            <person name="Cremers G."/>
        </authorList>
    </citation>
    <scope>NUCLEOTIDE SEQUENCE</scope>
    <source>
        <strain evidence="11">Mbul1</strain>
    </source>
</reference>
<evidence type="ECO:0000256" key="2">
    <source>
        <dbReference type="ARBA" id="ARBA00008420"/>
    </source>
</evidence>
<dbReference type="InterPro" id="IPR027417">
    <property type="entry name" value="P-loop_NTPase"/>
</dbReference>
<keyword evidence="7 10" id="KW-0067">ATP-binding</keyword>
<evidence type="ECO:0000256" key="8">
    <source>
        <dbReference type="ARBA" id="ARBA00023064"/>
    </source>
</evidence>
<dbReference type="PANTHER" id="PTHR43442">
    <property type="entry name" value="GLUCONOKINASE-RELATED"/>
    <property type="match status" value="1"/>
</dbReference>
<comment type="similarity">
    <text evidence="2 10">Belongs to the gluconokinase GntK/GntV family.</text>
</comment>
<dbReference type="GO" id="GO:0005524">
    <property type="term" value="F:ATP binding"/>
    <property type="evidence" value="ECO:0007669"/>
    <property type="project" value="UniProtKB-KW"/>
</dbReference>
<organism evidence="11">
    <name type="scientific">Methylobacterium bullatum</name>
    <dbReference type="NCBI Taxonomy" id="570505"/>
    <lineage>
        <taxon>Bacteria</taxon>
        <taxon>Pseudomonadati</taxon>
        <taxon>Pseudomonadota</taxon>
        <taxon>Alphaproteobacteria</taxon>
        <taxon>Hyphomicrobiales</taxon>
        <taxon>Methylobacteriaceae</taxon>
        <taxon>Methylobacterium</taxon>
    </lineage>
</organism>
<dbReference type="GO" id="GO:0046316">
    <property type="term" value="F:gluconokinase activity"/>
    <property type="evidence" value="ECO:0007669"/>
    <property type="project" value="UniProtKB-EC"/>
</dbReference>
<evidence type="ECO:0000256" key="1">
    <source>
        <dbReference type="ARBA" id="ARBA00004761"/>
    </source>
</evidence>
<dbReference type="EC" id="2.7.1.12" evidence="3 10"/>
<dbReference type="SUPFAM" id="SSF52540">
    <property type="entry name" value="P-loop containing nucleoside triphosphate hydrolases"/>
    <property type="match status" value="1"/>
</dbReference>
<dbReference type="EMBL" id="LR743504">
    <property type="protein sequence ID" value="CAA2105152.1"/>
    <property type="molecule type" value="Genomic_DNA"/>
</dbReference>
<keyword evidence="6 10" id="KW-0418">Kinase</keyword>
<keyword evidence="5 10" id="KW-0547">Nucleotide-binding</keyword>
<comment type="pathway">
    <text evidence="1">Carbohydrate acid metabolism.</text>
</comment>
<dbReference type="AlphaFoldDB" id="A0A679J6G1"/>
<evidence type="ECO:0000256" key="3">
    <source>
        <dbReference type="ARBA" id="ARBA00012054"/>
    </source>
</evidence>
<dbReference type="GO" id="GO:0019521">
    <property type="term" value="P:D-gluconate metabolic process"/>
    <property type="evidence" value="ECO:0007669"/>
    <property type="project" value="UniProtKB-KW"/>
</dbReference>
<dbReference type="GO" id="GO:0005737">
    <property type="term" value="C:cytoplasm"/>
    <property type="evidence" value="ECO:0007669"/>
    <property type="project" value="TreeGrafter"/>
</dbReference>
<evidence type="ECO:0000313" key="11">
    <source>
        <dbReference type="EMBL" id="CAA2105152.1"/>
    </source>
</evidence>
<proteinExistence type="inferred from homology"/>
<dbReference type="NCBIfam" id="TIGR01313">
    <property type="entry name" value="therm_gnt_kin"/>
    <property type="match status" value="1"/>
</dbReference>
<evidence type="ECO:0000256" key="10">
    <source>
        <dbReference type="RuleBase" id="RU363066"/>
    </source>
</evidence>
<evidence type="ECO:0000256" key="4">
    <source>
        <dbReference type="ARBA" id="ARBA00022679"/>
    </source>
</evidence>
<dbReference type="InterPro" id="IPR006001">
    <property type="entry name" value="Therm_gnt_kin"/>
</dbReference>
<dbReference type="Pfam" id="PF13671">
    <property type="entry name" value="AAA_33"/>
    <property type="match status" value="1"/>
</dbReference>
<protein>
    <recommendedName>
        <fullName evidence="3 10">Gluconokinase</fullName>
        <ecNumber evidence="3 10">2.7.1.12</ecNumber>
    </recommendedName>
</protein>
<name>A0A679J6G1_9HYPH</name>
<dbReference type="FunFam" id="3.40.50.300:FF:000522">
    <property type="entry name" value="Gluconokinase"/>
    <property type="match status" value="1"/>
</dbReference>
<evidence type="ECO:0000256" key="5">
    <source>
        <dbReference type="ARBA" id="ARBA00022741"/>
    </source>
</evidence>
<comment type="catalytic activity">
    <reaction evidence="9 10">
        <text>D-gluconate + ATP = 6-phospho-D-gluconate + ADP + H(+)</text>
        <dbReference type="Rhea" id="RHEA:19433"/>
        <dbReference type="ChEBI" id="CHEBI:15378"/>
        <dbReference type="ChEBI" id="CHEBI:18391"/>
        <dbReference type="ChEBI" id="CHEBI:30616"/>
        <dbReference type="ChEBI" id="CHEBI:58759"/>
        <dbReference type="ChEBI" id="CHEBI:456216"/>
        <dbReference type="EC" id="2.7.1.12"/>
    </reaction>
</comment>
<keyword evidence="4 10" id="KW-0808">Transferase</keyword>
<gene>
    <name evidence="11" type="ORF">MBUL_03050</name>
</gene>
<accession>A0A679J6G1</accession>
<dbReference type="CDD" id="cd02021">
    <property type="entry name" value="GntK"/>
    <property type="match status" value="1"/>
</dbReference>
<dbReference type="Gene3D" id="3.40.50.300">
    <property type="entry name" value="P-loop containing nucleotide triphosphate hydrolases"/>
    <property type="match status" value="1"/>
</dbReference>